<feature type="binding site" evidence="12">
    <location>
        <position position="361"/>
    </location>
    <ligand>
        <name>Zn(2+)</name>
        <dbReference type="ChEBI" id="CHEBI:29105"/>
        <label>2</label>
    </ligand>
</feature>
<dbReference type="STRING" id="228908.NEQ076"/>
<dbReference type="Gene3D" id="3.60.15.10">
    <property type="entry name" value="Ribonuclease Z/Hydroxyacylglutathione hydrolase-like"/>
    <property type="match status" value="1"/>
</dbReference>
<gene>
    <name evidence="12" type="primary">fttA</name>
    <name evidence="15" type="ordered locus">NEQ076</name>
</gene>
<evidence type="ECO:0000259" key="14">
    <source>
        <dbReference type="SMART" id="SM01027"/>
    </source>
</evidence>
<proteinExistence type="inferred from homology"/>
<dbReference type="CDD" id="cd16295">
    <property type="entry name" value="TTHA0252-CPSF-like_MBL-fold"/>
    <property type="match status" value="1"/>
</dbReference>
<keyword evidence="10 12" id="KW-0238">DNA-binding</keyword>
<dbReference type="GO" id="GO:0004521">
    <property type="term" value="F:RNA endonuclease activity"/>
    <property type="evidence" value="ECO:0007669"/>
    <property type="project" value="UniProtKB-UniRule"/>
</dbReference>
<dbReference type="CDD" id="cd22532">
    <property type="entry name" value="KH-II_CPSF_arch_rpt1"/>
    <property type="match status" value="1"/>
</dbReference>
<dbReference type="SMART" id="SM00849">
    <property type="entry name" value="Lactamase_B"/>
    <property type="match status" value="1"/>
</dbReference>
<evidence type="ECO:0000256" key="6">
    <source>
        <dbReference type="ARBA" id="ARBA00022833"/>
    </source>
</evidence>
<feature type="binding site" evidence="12">
    <location>
        <position position="361"/>
    </location>
    <ligand>
        <name>Zn(2+)</name>
        <dbReference type="ChEBI" id="CHEBI:29105"/>
        <label>1</label>
    </ligand>
</feature>
<dbReference type="InterPro" id="IPR036866">
    <property type="entry name" value="RibonucZ/Hydroxyglut_hydro"/>
</dbReference>
<feature type="domain" description="Metallo-beta-lactamase" evidence="13">
    <location>
        <begin position="201"/>
        <end position="423"/>
    </location>
</feature>
<feature type="binding site" evidence="12">
    <location>
        <position position="257"/>
    </location>
    <ligand>
        <name>Zn(2+)</name>
        <dbReference type="ChEBI" id="CHEBI:29105"/>
        <label>2</label>
    </ligand>
</feature>
<feature type="binding site" evidence="12">
    <location>
        <position position="601"/>
    </location>
    <ligand>
        <name>Zn(2+)</name>
        <dbReference type="ChEBI" id="CHEBI:29105"/>
        <label>2</label>
    </ligand>
</feature>
<comment type="function">
    <text evidence="12">Terminates transcription on the whole genome. Termination is linked to FttA-mediated RNA cleavage and does not require NTP hydrolysis. Cleaves endonucleolytically at the RNA exit channel of RNA polymerase (RNAP); the 5'-3' exonuclease activity of this protein degrades the nascent RNA released from RNAP.</text>
</comment>
<dbReference type="PANTHER" id="PTHR11203:SF51">
    <property type="entry name" value="CLEAVAGE AND POLYADENYLATION SPECIFICITY FACTOR"/>
    <property type="match status" value="1"/>
</dbReference>
<evidence type="ECO:0000259" key="13">
    <source>
        <dbReference type="SMART" id="SM00849"/>
    </source>
</evidence>
<keyword evidence="8 12" id="KW-0694">RNA-binding</keyword>
<evidence type="ECO:0000256" key="2">
    <source>
        <dbReference type="ARBA" id="ARBA00022722"/>
    </source>
</evidence>
<keyword evidence="2 12" id="KW-0540">Nuclease</keyword>
<dbReference type="KEGG" id="neq:NEQ076"/>
<keyword evidence="4 12" id="KW-0255">Endonuclease</keyword>
<evidence type="ECO:0000256" key="3">
    <source>
        <dbReference type="ARBA" id="ARBA00022723"/>
    </source>
</evidence>
<dbReference type="GO" id="GO:0006353">
    <property type="term" value="P:DNA-templated transcription termination"/>
    <property type="evidence" value="ECO:0007669"/>
    <property type="project" value="UniProtKB-UniRule"/>
</dbReference>
<dbReference type="Gene3D" id="3.30.300.20">
    <property type="match status" value="1"/>
</dbReference>
<evidence type="ECO:0000256" key="11">
    <source>
        <dbReference type="ARBA" id="ARBA00023163"/>
    </source>
</evidence>
<evidence type="ECO:0000313" key="15">
    <source>
        <dbReference type="EMBL" id="AAR38931.1"/>
    </source>
</evidence>
<dbReference type="HOGENOM" id="CLU_009673_5_1_2"/>
<dbReference type="InterPro" id="IPR001279">
    <property type="entry name" value="Metallo-B-lactamas"/>
</dbReference>
<keyword evidence="5 12" id="KW-0378">Hydrolase</keyword>
<dbReference type="PANTHER" id="PTHR11203">
    <property type="entry name" value="CLEAVAGE AND POLYADENYLATION SPECIFICITY FACTOR FAMILY MEMBER"/>
    <property type="match status" value="1"/>
</dbReference>
<evidence type="ECO:0000256" key="4">
    <source>
        <dbReference type="ARBA" id="ARBA00022759"/>
    </source>
</evidence>
<evidence type="ECO:0000256" key="7">
    <source>
        <dbReference type="ARBA" id="ARBA00022839"/>
    </source>
</evidence>
<feature type="binding site" evidence="12">
    <location>
        <position position="254"/>
    </location>
    <ligand>
        <name>Zn(2+)</name>
        <dbReference type="ChEBI" id="CHEBI:29105"/>
        <label>1</label>
    </ligand>
</feature>
<dbReference type="NCBIfam" id="TIGR03675">
    <property type="entry name" value="arCOG00543"/>
    <property type="match status" value="1"/>
</dbReference>
<evidence type="ECO:0000256" key="12">
    <source>
        <dbReference type="HAMAP-Rule" id="MF_00870"/>
    </source>
</evidence>
<evidence type="ECO:0000256" key="8">
    <source>
        <dbReference type="ARBA" id="ARBA00022884"/>
    </source>
</evidence>
<dbReference type="InterPro" id="IPR022712">
    <property type="entry name" value="Beta_Casp"/>
</dbReference>
<keyword evidence="1 12" id="KW-0806">Transcription termination</keyword>
<dbReference type="Proteomes" id="UP000000578">
    <property type="component" value="Chromosome"/>
</dbReference>
<feature type="binding site" evidence="12">
    <location>
        <position position="256"/>
    </location>
    <ligand>
        <name>Zn(2+)</name>
        <dbReference type="ChEBI" id="CHEBI:29105"/>
        <label>2</label>
    </ligand>
</feature>
<evidence type="ECO:0000256" key="5">
    <source>
        <dbReference type="ARBA" id="ARBA00022801"/>
    </source>
</evidence>
<dbReference type="GO" id="GO:0003723">
    <property type="term" value="F:RNA binding"/>
    <property type="evidence" value="ECO:0007669"/>
    <property type="project" value="UniProtKB-UniRule"/>
</dbReference>
<keyword evidence="9 12" id="KW-0805">Transcription regulation</keyword>
<dbReference type="Pfam" id="PF17214">
    <property type="entry name" value="KH_TffA"/>
    <property type="match status" value="1"/>
</dbReference>
<dbReference type="SUPFAM" id="SSF56281">
    <property type="entry name" value="Metallo-hydrolase/oxidoreductase"/>
    <property type="match status" value="1"/>
</dbReference>
<keyword evidence="11" id="KW-0804">Transcription</keyword>
<organism evidence="15 16">
    <name type="scientific">Nanoarchaeum equitans (strain Kin4-M)</name>
    <dbReference type="NCBI Taxonomy" id="228908"/>
    <lineage>
        <taxon>Archaea</taxon>
        <taxon>Nanobdellota</taxon>
        <taxon>Candidatus Nanoarchaeia</taxon>
        <taxon>Nanoarchaeales</taxon>
        <taxon>Nanoarchaeaceae</taxon>
        <taxon>Nanoarchaeum</taxon>
    </lineage>
</organism>
<dbReference type="SMART" id="SM01027">
    <property type="entry name" value="Beta-Casp"/>
    <property type="match status" value="1"/>
</dbReference>
<dbReference type="PATRIC" id="fig|228908.8.peg.78"/>
<dbReference type="EMBL" id="AE017199">
    <property type="protein sequence ID" value="AAR38931.1"/>
    <property type="molecule type" value="Genomic_DNA"/>
</dbReference>
<evidence type="ECO:0000256" key="10">
    <source>
        <dbReference type="ARBA" id="ARBA00023125"/>
    </source>
</evidence>
<keyword evidence="7 12" id="KW-0269">Exonuclease</keyword>
<accession>Q74MJ3</accession>
<dbReference type="InterPro" id="IPR015946">
    <property type="entry name" value="KH_dom-like_a/b"/>
</dbReference>
<keyword evidence="16" id="KW-1185">Reference proteome</keyword>
<reference evidence="15 16" key="1">
    <citation type="journal article" date="2003" name="Proc. Natl. Acad. Sci. U.S.A.">
        <title>The genome of Nanoarchaeum equitans: insights into early archaeal evolution and derived parasitism.</title>
        <authorList>
            <person name="Waters E."/>
            <person name="Hohn M.J."/>
            <person name="Ahel I."/>
            <person name="Graham D.E."/>
            <person name="Adams M.D."/>
            <person name="Barnstead M."/>
            <person name="Beeson K.Y."/>
            <person name="Bibbs L."/>
            <person name="Bolanos R."/>
            <person name="Keller M."/>
            <person name="Kretz K."/>
            <person name="Lin X."/>
            <person name="Mathur E."/>
            <person name="Ni J."/>
            <person name="Podar M."/>
            <person name="Richardson T."/>
            <person name="Sutton G.G."/>
            <person name="Simon M."/>
            <person name="Soll D."/>
            <person name="Stetter K.O."/>
            <person name="Short J.M."/>
            <person name="Noordewier M."/>
        </authorList>
    </citation>
    <scope>NUCLEOTIDE SEQUENCE [LARGE SCALE GENOMIC DNA]</scope>
    <source>
        <strain evidence="15 16">Kin4-M</strain>
    </source>
</reference>
<evidence type="ECO:0000256" key="1">
    <source>
        <dbReference type="ARBA" id="ARBA00022472"/>
    </source>
</evidence>
<dbReference type="EnsemblBacteria" id="AAR38931">
    <property type="protein sequence ID" value="AAR38931"/>
    <property type="gene ID" value="NEQ076"/>
</dbReference>
<dbReference type="InterPro" id="IPR033769">
    <property type="entry name" value="TffA_KH"/>
</dbReference>
<dbReference type="HAMAP" id="MF_00870">
    <property type="entry name" value="FttA"/>
    <property type="match status" value="1"/>
</dbReference>
<dbReference type="BioCyc" id="NEQU228908:GJB6-83-MONOMER"/>
<comment type="caution">
    <text evidence="12">Lacks conserved residue(s) required for the propagation of feature annotation.</text>
</comment>
<evidence type="ECO:0000313" key="16">
    <source>
        <dbReference type="Proteomes" id="UP000000578"/>
    </source>
</evidence>
<dbReference type="EC" id="3.1.-.-" evidence="12"/>
<sequence>MPFNAFHQIFIKYKSIASTFMELLEEIFKYIDKNKIIGYRFEGPKVVLFTRDKELLVKAPQILQEIAKKVRRRIHIRYDPRLLKEEPEKIEKLIPKEAGLQRIYFEKGRGIVNIEVLFPEKIDLNTINKIKEETLWFPRIYRSPLIRSKTIDMVRAYMFQHSNERIKLLHEIGKNISEKWSIQKGQTWVRVSFLGGASQVGRSALLLQTKESRILLDFGVDLSLPPNNKNAYPIVELPEFDVKELDAVVITHAHLDHVGFVPFLYKMGYKGPVYLTPPTLDIATLSLLDYLRIANENNVKLFSGDDIRNFVKHSITIEYGQTTDIASDVKLTFYNAGHILGSALAHLNIANGYSNVLYTGDYKVKPTFLFDGAQIPQAKVNIAITESTYGDTYHKPREEVEKEFLSFVKEVIKRKGKLLIPVLGVGRAQEILYLLVKSIRANKLDEVPIYLDGVVWEITAIHTAYPEYLKEEIRNKILAGKNPFIDKFVHRAPRNREEIVYSTEPSIILATSGMLVGGPSVQYLKLMAEDPKNAIAFVSYQGPNTLGRQIQSGVREVEIDGQLIKINLEVRSFEGFSGHADKGEIESFLRRVRPGRVVINHGERSKVLHLASYLRKKLNVETNAPRNMDALALRI</sequence>
<dbReference type="InterPro" id="IPR019975">
    <property type="entry name" value="aCPSF1"/>
</dbReference>
<feature type="binding site" evidence="12">
    <location>
        <position position="338"/>
    </location>
    <ligand>
        <name>Zn(2+)</name>
        <dbReference type="ChEBI" id="CHEBI:29105"/>
        <label>1</label>
    </ligand>
</feature>
<protein>
    <recommendedName>
        <fullName evidence="12">Transcription termination factor FttA</fullName>
        <ecNumber evidence="12">3.1.-.-</ecNumber>
    </recommendedName>
</protein>
<dbReference type="Pfam" id="PF16661">
    <property type="entry name" value="Lactamase_B_6"/>
    <property type="match status" value="1"/>
</dbReference>
<dbReference type="GO" id="GO:0004532">
    <property type="term" value="F:RNA exonuclease activity"/>
    <property type="evidence" value="ECO:0007669"/>
    <property type="project" value="UniProtKB-UniRule"/>
</dbReference>
<dbReference type="Pfam" id="PF10996">
    <property type="entry name" value="Beta-Casp"/>
    <property type="match status" value="1"/>
</dbReference>
<name>Q74MJ3_NANEQ</name>
<dbReference type="Gene3D" id="3.30.300.230">
    <property type="match status" value="1"/>
</dbReference>
<evidence type="ECO:0000256" key="9">
    <source>
        <dbReference type="ARBA" id="ARBA00023015"/>
    </source>
</evidence>
<dbReference type="GO" id="GO:0003677">
    <property type="term" value="F:DNA binding"/>
    <property type="evidence" value="ECO:0007669"/>
    <property type="project" value="UniProtKB-KW"/>
</dbReference>
<dbReference type="InterPro" id="IPR050698">
    <property type="entry name" value="MBL"/>
</dbReference>
<comment type="cofactor">
    <cofactor evidence="12">
        <name>Zn(2+)</name>
        <dbReference type="ChEBI" id="CHEBI:29105"/>
    </cofactor>
    <text evidence="12">Binds 2 Zn(2+) ions, which are required for nuclease activity.</text>
</comment>
<dbReference type="Gene3D" id="3.40.50.10890">
    <property type="match status" value="1"/>
</dbReference>
<comment type="subunit">
    <text evidence="12">Homodimer. Interacts with RNA polymerase (RNAP), interacts with the Spt4-Spt5 complex.</text>
</comment>
<dbReference type="AlphaFoldDB" id="Q74MJ3"/>
<feature type="region of interest" description="Metallo-beta-lactamase N-terminus" evidence="12">
    <location>
        <begin position="188"/>
        <end position="392"/>
    </location>
</feature>
<dbReference type="GO" id="GO:0008270">
    <property type="term" value="F:zinc ion binding"/>
    <property type="evidence" value="ECO:0007669"/>
    <property type="project" value="UniProtKB-UniRule"/>
</dbReference>
<feature type="binding site" evidence="12">
    <location>
        <position position="252"/>
    </location>
    <ligand>
        <name>Zn(2+)</name>
        <dbReference type="ChEBI" id="CHEBI:29105"/>
        <label>1</label>
    </ligand>
</feature>
<feature type="domain" description="Beta-Casp" evidence="14">
    <location>
        <begin position="428"/>
        <end position="550"/>
    </location>
</feature>
<dbReference type="InterPro" id="IPR011108">
    <property type="entry name" value="RMMBL"/>
</dbReference>
<keyword evidence="6 12" id="KW-0862">Zinc</keyword>
<dbReference type="Pfam" id="PF07521">
    <property type="entry name" value="RMMBL"/>
    <property type="match status" value="1"/>
</dbReference>
<keyword evidence="3 12" id="KW-0479">Metal-binding</keyword>
<comment type="similarity">
    <text evidence="12">Belongs to the metallo-beta-lactamase superfamily. RNA-metabolizing metallo-beta-lactamase-like family. FttA subfamily.</text>
</comment>